<proteinExistence type="predicted"/>
<protein>
    <submittedName>
        <fullName evidence="2">Uncharacterized protein</fullName>
    </submittedName>
</protein>
<keyword evidence="1" id="KW-0472">Membrane</keyword>
<dbReference type="RefSeq" id="WP_377099174.1">
    <property type="nucleotide sequence ID" value="NZ_JBHTHU010000005.1"/>
</dbReference>
<evidence type="ECO:0000256" key="1">
    <source>
        <dbReference type="SAM" id="Phobius"/>
    </source>
</evidence>
<comment type="caution">
    <text evidence="2">The sequence shown here is derived from an EMBL/GenBank/DDBJ whole genome shotgun (WGS) entry which is preliminary data.</text>
</comment>
<evidence type="ECO:0000313" key="3">
    <source>
        <dbReference type="Proteomes" id="UP001596958"/>
    </source>
</evidence>
<keyword evidence="3" id="KW-1185">Reference proteome</keyword>
<organism evidence="2 3">
    <name type="scientific">Mucilaginibacter calamicampi</name>
    <dbReference type="NCBI Taxonomy" id="1302352"/>
    <lineage>
        <taxon>Bacteria</taxon>
        <taxon>Pseudomonadati</taxon>
        <taxon>Bacteroidota</taxon>
        <taxon>Sphingobacteriia</taxon>
        <taxon>Sphingobacteriales</taxon>
        <taxon>Sphingobacteriaceae</taxon>
        <taxon>Mucilaginibacter</taxon>
    </lineage>
</organism>
<sequence>MNDTLEKLEAIEEVLQQVIVTINSYDKKEVKLPEIRIPDYKKELLDINGQLHELKQNRDNVLIEKLSQKIQQLDLTKQPVKQYRFLLFPETNQGQYYKIVFGRLIPWGILLMGLVFLFALAQKGLDVWRIKEYNQQADRYVKAWNYMNNHAESKLVKKRMDEAWEKANQ</sequence>
<keyword evidence="1" id="KW-0812">Transmembrane</keyword>
<reference evidence="3" key="1">
    <citation type="journal article" date="2019" name="Int. J. Syst. Evol. Microbiol.">
        <title>The Global Catalogue of Microorganisms (GCM) 10K type strain sequencing project: providing services to taxonomists for standard genome sequencing and annotation.</title>
        <authorList>
            <consortium name="The Broad Institute Genomics Platform"/>
            <consortium name="The Broad Institute Genome Sequencing Center for Infectious Disease"/>
            <person name="Wu L."/>
            <person name="Ma J."/>
        </authorList>
    </citation>
    <scope>NUCLEOTIDE SEQUENCE [LARGE SCALE GENOMIC DNA]</scope>
    <source>
        <strain evidence="3">CCUG 63418</strain>
    </source>
</reference>
<name>A0ABW2YUP4_9SPHI</name>
<keyword evidence="1" id="KW-1133">Transmembrane helix</keyword>
<accession>A0ABW2YUP4</accession>
<dbReference type="EMBL" id="JBHTHU010000005">
    <property type="protein sequence ID" value="MFD0750161.1"/>
    <property type="molecule type" value="Genomic_DNA"/>
</dbReference>
<feature type="transmembrane region" description="Helical" evidence="1">
    <location>
        <begin position="104"/>
        <end position="121"/>
    </location>
</feature>
<dbReference type="Proteomes" id="UP001596958">
    <property type="component" value="Unassembled WGS sequence"/>
</dbReference>
<gene>
    <name evidence="2" type="ORF">ACFQZS_08420</name>
</gene>
<evidence type="ECO:0000313" key="2">
    <source>
        <dbReference type="EMBL" id="MFD0750161.1"/>
    </source>
</evidence>